<dbReference type="GO" id="GO:0005975">
    <property type="term" value="P:carbohydrate metabolic process"/>
    <property type="evidence" value="ECO:0007669"/>
    <property type="project" value="InterPro"/>
</dbReference>
<proteinExistence type="predicted"/>
<accession>A0A7X0SY19</accession>
<name>A0A7X0SY19_9BACL</name>
<feature type="transmembrane region" description="Helical" evidence="1">
    <location>
        <begin position="6"/>
        <end position="28"/>
    </location>
</feature>
<sequence>MSGILWWIFYFLTIYAFIPGFLSRVFGFRVFRRGRVKREIALTFDDGPDPLYTPQ</sequence>
<dbReference type="InterPro" id="IPR011330">
    <property type="entry name" value="Glyco_hydro/deAcase_b/a-brl"/>
</dbReference>
<organism evidence="3 4">
    <name type="scientific">Cohnella zeiphila</name>
    <dbReference type="NCBI Taxonomy" id="2761120"/>
    <lineage>
        <taxon>Bacteria</taxon>
        <taxon>Bacillati</taxon>
        <taxon>Bacillota</taxon>
        <taxon>Bacilli</taxon>
        <taxon>Bacillales</taxon>
        <taxon>Paenibacillaceae</taxon>
        <taxon>Cohnella</taxon>
    </lineage>
</organism>
<dbReference type="AlphaFoldDB" id="A0A7X0SY19"/>
<keyword evidence="1" id="KW-0812">Transmembrane</keyword>
<evidence type="ECO:0000256" key="1">
    <source>
        <dbReference type="SAM" id="Phobius"/>
    </source>
</evidence>
<comment type="caution">
    <text evidence="3">The sequence shown here is derived from an EMBL/GenBank/DDBJ whole genome shotgun (WGS) entry which is preliminary data.</text>
</comment>
<keyword evidence="1" id="KW-1133">Transmembrane helix</keyword>
<dbReference type="Proteomes" id="UP000564644">
    <property type="component" value="Unassembled WGS sequence"/>
</dbReference>
<reference evidence="3 4" key="1">
    <citation type="submission" date="2020-08" db="EMBL/GenBank/DDBJ databases">
        <title>Cohnella phylogeny.</title>
        <authorList>
            <person name="Dunlap C."/>
        </authorList>
    </citation>
    <scope>NUCLEOTIDE SEQUENCE [LARGE SCALE GENOMIC DNA]</scope>
    <source>
        <strain evidence="3 4">CBP 2801</strain>
    </source>
</reference>
<dbReference type="PROSITE" id="PS51677">
    <property type="entry name" value="NODB"/>
    <property type="match status" value="1"/>
</dbReference>
<gene>
    <name evidence="3" type="ORF">H7C18_34540</name>
</gene>
<evidence type="ECO:0000313" key="3">
    <source>
        <dbReference type="EMBL" id="MBB6736038.1"/>
    </source>
</evidence>
<keyword evidence="1" id="KW-0472">Membrane</keyword>
<keyword evidence="4" id="KW-1185">Reference proteome</keyword>
<feature type="non-terminal residue" evidence="3">
    <location>
        <position position="55"/>
    </location>
</feature>
<protein>
    <submittedName>
        <fullName evidence="3">Polysaccharide deacetylase family protein</fullName>
    </submittedName>
</protein>
<evidence type="ECO:0000259" key="2">
    <source>
        <dbReference type="PROSITE" id="PS51677"/>
    </source>
</evidence>
<dbReference type="SUPFAM" id="SSF88713">
    <property type="entry name" value="Glycoside hydrolase/deacetylase"/>
    <property type="match status" value="1"/>
</dbReference>
<evidence type="ECO:0000313" key="4">
    <source>
        <dbReference type="Proteomes" id="UP000564644"/>
    </source>
</evidence>
<dbReference type="EMBL" id="JACJVO010000074">
    <property type="protein sequence ID" value="MBB6736038.1"/>
    <property type="molecule type" value="Genomic_DNA"/>
</dbReference>
<feature type="domain" description="NodB homology" evidence="2">
    <location>
        <begin position="38"/>
        <end position="55"/>
    </location>
</feature>
<dbReference type="GO" id="GO:0016810">
    <property type="term" value="F:hydrolase activity, acting on carbon-nitrogen (but not peptide) bonds"/>
    <property type="evidence" value="ECO:0007669"/>
    <property type="project" value="InterPro"/>
</dbReference>
<dbReference type="InterPro" id="IPR002509">
    <property type="entry name" value="NODB_dom"/>
</dbReference>